<evidence type="ECO:0000313" key="6">
    <source>
        <dbReference type="EMBL" id="RPE64536.1"/>
    </source>
</evidence>
<dbReference type="EMBL" id="RKQL01000006">
    <property type="protein sequence ID" value="RPE64536.1"/>
    <property type="molecule type" value="Genomic_DNA"/>
</dbReference>
<protein>
    <recommendedName>
        <fullName evidence="3">Large ribosomal RNA subunit accumulation protein YceD</fullName>
    </recommendedName>
    <alternativeName>
        <fullName evidence="5">23S rRNA accumulation protein YceD</fullName>
    </alternativeName>
</protein>
<evidence type="ECO:0000256" key="3">
    <source>
        <dbReference type="ARBA" id="ARBA00015716"/>
    </source>
</evidence>
<dbReference type="InterPro" id="IPR003772">
    <property type="entry name" value="YceD"/>
</dbReference>
<comment type="caution">
    <text evidence="6">The sequence shown here is derived from an EMBL/GenBank/DDBJ whole genome shotgun (WGS) entry which is preliminary data.</text>
</comment>
<dbReference type="GO" id="GO:0005829">
    <property type="term" value="C:cytosol"/>
    <property type="evidence" value="ECO:0007669"/>
    <property type="project" value="TreeGrafter"/>
</dbReference>
<evidence type="ECO:0000256" key="5">
    <source>
        <dbReference type="ARBA" id="ARBA00031841"/>
    </source>
</evidence>
<sequence length="184" mass="20330">MKPIFNLKRVDIDAFARRGGTFEIVEPLSGFARVVADAVGGVEGLSVQARGLGEARPQLGGGPQIWLHLQLQAVVPLLCQRCLGRVEIPVEVDRWFRFAADESIAERLDDEVEEDVLVLSKDFDLHALIEDELLLALPIVPKHEQCPVDVPFAVVDPDFEAAQAERARPFDVLAQWTAGKKGRD</sequence>
<reference evidence="6 7" key="1">
    <citation type="submission" date="2018-11" db="EMBL/GenBank/DDBJ databases">
        <title>Genomic Encyclopedia of Type Strains, Phase IV (KMG-IV): sequencing the most valuable type-strain genomes for metagenomic binning, comparative biology and taxonomic classification.</title>
        <authorList>
            <person name="Goeker M."/>
        </authorList>
    </citation>
    <scope>NUCLEOTIDE SEQUENCE [LARGE SCALE GENOMIC DNA]</scope>
    <source>
        <strain evidence="6 7">DSM 101684</strain>
    </source>
</reference>
<gene>
    <name evidence="6" type="ORF">EDC62_2357</name>
</gene>
<dbReference type="GO" id="GO:0042254">
    <property type="term" value="P:ribosome biogenesis"/>
    <property type="evidence" value="ECO:0007669"/>
    <property type="project" value="UniProtKB-KW"/>
</dbReference>
<dbReference type="OrthoDB" id="5297600at2"/>
<dbReference type="PANTHER" id="PTHR38099:SF1">
    <property type="entry name" value="LARGE RIBOSOMAL RNA SUBUNIT ACCUMULATION PROTEIN YCED"/>
    <property type="match status" value="1"/>
</dbReference>
<name>A0A3N4U161_9BURK</name>
<proteinExistence type="inferred from homology"/>
<dbReference type="PANTHER" id="PTHR38099">
    <property type="entry name" value="LARGE RIBOSOMAL RNA SUBUNIT ACCUMULATION PROTEIN YCED"/>
    <property type="match status" value="1"/>
</dbReference>
<dbReference type="Proteomes" id="UP000272193">
    <property type="component" value="Unassembled WGS sequence"/>
</dbReference>
<evidence type="ECO:0000256" key="1">
    <source>
        <dbReference type="ARBA" id="ARBA00002868"/>
    </source>
</evidence>
<dbReference type="Pfam" id="PF02620">
    <property type="entry name" value="YceD"/>
    <property type="match status" value="1"/>
</dbReference>
<evidence type="ECO:0000256" key="4">
    <source>
        <dbReference type="ARBA" id="ARBA00022517"/>
    </source>
</evidence>
<evidence type="ECO:0000313" key="7">
    <source>
        <dbReference type="Proteomes" id="UP000272193"/>
    </source>
</evidence>
<keyword evidence="4" id="KW-0690">Ribosome biogenesis</keyword>
<accession>A0A3N4U161</accession>
<dbReference type="AlphaFoldDB" id="A0A3N4U161"/>
<dbReference type="RefSeq" id="WP_124223975.1">
    <property type="nucleotide sequence ID" value="NZ_RKQL01000006.1"/>
</dbReference>
<organism evidence="6 7">
    <name type="scientific">Tibeticola sediminis</name>
    <dbReference type="NCBI Taxonomy" id="1917811"/>
    <lineage>
        <taxon>Bacteria</taxon>
        <taxon>Pseudomonadati</taxon>
        <taxon>Pseudomonadota</taxon>
        <taxon>Betaproteobacteria</taxon>
        <taxon>Burkholderiales</taxon>
        <taxon>Comamonadaceae</taxon>
        <taxon>Tibeticola</taxon>
    </lineage>
</organism>
<comment type="function">
    <text evidence="1">Plays a role in synthesis, processing and/or stability of 23S rRNA.</text>
</comment>
<evidence type="ECO:0000256" key="2">
    <source>
        <dbReference type="ARBA" id="ARBA00010740"/>
    </source>
</evidence>
<dbReference type="InterPro" id="IPR039255">
    <property type="entry name" value="YceD_bac"/>
</dbReference>
<keyword evidence="7" id="KW-1185">Reference proteome</keyword>
<comment type="similarity">
    <text evidence="2">Belongs to the DUF177 domain family.</text>
</comment>